<dbReference type="GO" id="GO:0009451">
    <property type="term" value="P:RNA modification"/>
    <property type="evidence" value="ECO:0007669"/>
    <property type="project" value="InterPro"/>
</dbReference>
<protein>
    <recommendedName>
        <fullName evidence="4">Pentatricopeptide repeat-containing protein</fullName>
    </recommendedName>
</protein>
<dbReference type="PANTHER" id="PTHR47926">
    <property type="entry name" value="PENTATRICOPEPTIDE REPEAT-CONTAINING PROTEIN"/>
    <property type="match status" value="1"/>
</dbReference>
<name>A0A8J5RNW8_ZIZPA</name>
<organism evidence="2 3">
    <name type="scientific">Zizania palustris</name>
    <name type="common">Northern wild rice</name>
    <dbReference type="NCBI Taxonomy" id="103762"/>
    <lineage>
        <taxon>Eukaryota</taxon>
        <taxon>Viridiplantae</taxon>
        <taxon>Streptophyta</taxon>
        <taxon>Embryophyta</taxon>
        <taxon>Tracheophyta</taxon>
        <taxon>Spermatophyta</taxon>
        <taxon>Magnoliopsida</taxon>
        <taxon>Liliopsida</taxon>
        <taxon>Poales</taxon>
        <taxon>Poaceae</taxon>
        <taxon>BOP clade</taxon>
        <taxon>Oryzoideae</taxon>
        <taxon>Oryzeae</taxon>
        <taxon>Zizaniinae</taxon>
        <taxon>Zizania</taxon>
    </lineage>
</organism>
<keyword evidence="3" id="KW-1185">Reference proteome</keyword>
<accession>A0A8J5RNW8</accession>
<evidence type="ECO:0000313" key="2">
    <source>
        <dbReference type="EMBL" id="KAG8049073.1"/>
    </source>
</evidence>
<reference evidence="2" key="1">
    <citation type="journal article" date="2021" name="bioRxiv">
        <title>Whole Genome Assembly and Annotation of Northern Wild Rice, Zizania palustris L., Supports a Whole Genome Duplication in the Zizania Genus.</title>
        <authorList>
            <person name="Haas M."/>
            <person name="Kono T."/>
            <person name="Macchietto M."/>
            <person name="Millas R."/>
            <person name="McGilp L."/>
            <person name="Shao M."/>
            <person name="Duquette J."/>
            <person name="Hirsch C.N."/>
            <person name="Kimball J."/>
        </authorList>
    </citation>
    <scope>NUCLEOTIDE SEQUENCE</scope>
    <source>
        <tissue evidence="2">Fresh leaf tissue</tissue>
    </source>
</reference>
<reference evidence="2" key="2">
    <citation type="submission" date="2021-02" db="EMBL/GenBank/DDBJ databases">
        <authorList>
            <person name="Kimball J.A."/>
            <person name="Haas M.W."/>
            <person name="Macchietto M."/>
            <person name="Kono T."/>
            <person name="Duquette J."/>
            <person name="Shao M."/>
        </authorList>
    </citation>
    <scope>NUCLEOTIDE SEQUENCE</scope>
    <source>
        <tissue evidence="2">Fresh leaf tissue</tissue>
    </source>
</reference>
<comment type="caution">
    <text evidence="2">The sequence shown here is derived from an EMBL/GenBank/DDBJ whole genome shotgun (WGS) entry which is preliminary data.</text>
</comment>
<gene>
    <name evidence="2" type="ORF">GUJ93_ZPchr0009g1580</name>
</gene>
<dbReference type="AlphaFoldDB" id="A0A8J5RNW8"/>
<feature type="region of interest" description="Disordered" evidence="1">
    <location>
        <begin position="1"/>
        <end position="61"/>
    </location>
</feature>
<dbReference type="InterPro" id="IPR046960">
    <property type="entry name" value="PPR_At4g14850-like_plant"/>
</dbReference>
<dbReference type="EMBL" id="JAAALK010000289">
    <property type="protein sequence ID" value="KAG8049073.1"/>
    <property type="molecule type" value="Genomic_DNA"/>
</dbReference>
<proteinExistence type="predicted"/>
<dbReference type="GO" id="GO:0003723">
    <property type="term" value="F:RNA binding"/>
    <property type="evidence" value="ECO:0007669"/>
    <property type="project" value="InterPro"/>
</dbReference>
<evidence type="ECO:0008006" key="4">
    <source>
        <dbReference type="Google" id="ProtNLM"/>
    </source>
</evidence>
<evidence type="ECO:0000256" key="1">
    <source>
        <dbReference type="SAM" id="MobiDB-lite"/>
    </source>
</evidence>
<dbReference type="Proteomes" id="UP000729402">
    <property type="component" value="Unassembled WGS sequence"/>
</dbReference>
<dbReference type="OrthoDB" id="185373at2759"/>
<feature type="compositionally biased region" description="Low complexity" evidence="1">
    <location>
        <begin position="37"/>
        <end position="48"/>
    </location>
</feature>
<evidence type="ECO:0000313" key="3">
    <source>
        <dbReference type="Proteomes" id="UP000729402"/>
    </source>
</evidence>
<sequence length="219" mass="23540">MSVTGAPHPLRRAPRPPPTTTTATTPTAEQRNRQDMAAGAQRAGSQARVPPRPPRPPGLLSAAGAVHSHVVKIGSVEDAFVGNALIGAYSRNGGGSWTDARKVFDGMPAQQDVVSWNSAMATSDGAGGRREEVSGARKIFHEMLERDTVSSNTMSDCLQGFGVLEHHVAWRQGARPVSYAQMKQQEFHADAMTLINVLGHGELIKESVDLIKMIPWELT</sequence>
<dbReference type="PANTHER" id="PTHR47926:SF533">
    <property type="entry name" value="DYW DOMAIN-CONTAINING PROTEIN"/>
    <property type="match status" value="1"/>
</dbReference>